<dbReference type="InterPro" id="IPR000073">
    <property type="entry name" value="AB_hydrolase_1"/>
</dbReference>
<dbReference type="InterPro" id="IPR029058">
    <property type="entry name" value="AB_hydrolase_fold"/>
</dbReference>
<dbReference type="STRING" id="710421.Mycch_3078"/>
<dbReference type="PANTHER" id="PTHR43798">
    <property type="entry name" value="MONOACYLGLYCEROL LIPASE"/>
    <property type="match status" value="1"/>
</dbReference>
<dbReference type="AlphaFoldDB" id="I4BKM2"/>
<accession>I4BKM2</accession>
<evidence type="ECO:0000313" key="3">
    <source>
        <dbReference type="EMBL" id="AFM17829.1"/>
    </source>
</evidence>
<name>I4BKM2_MYCCN</name>
<dbReference type="PATRIC" id="fig|710421.3.peg.3073"/>
<evidence type="ECO:0000313" key="4">
    <source>
        <dbReference type="Proteomes" id="UP000006057"/>
    </source>
</evidence>
<keyword evidence="3" id="KW-0012">Acyltransferase</keyword>
<dbReference type="SUPFAM" id="SSF53474">
    <property type="entry name" value="alpha/beta-Hydrolases"/>
    <property type="match status" value="1"/>
</dbReference>
<feature type="region of interest" description="Disordered" evidence="1">
    <location>
        <begin position="1"/>
        <end position="22"/>
    </location>
</feature>
<evidence type="ECO:0000259" key="2">
    <source>
        <dbReference type="Pfam" id="PF00561"/>
    </source>
</evidence>
<dbReference type="GO" id="GO:0047372">
    <property type="term" value="F:monoacylglycerol lipase activity"/>
    <property type="evidence" value="ECO:0007669"/>
    <property type="project" value="TreeGrafter"/>
</dbReference>
<organism evidence="3 4">
    <name type="scientific">Mycolicibacterium chubuense (strain NBB4)</name>
    <name type="common">Mycobacterium chubuense</name>
    <dbReference type="NCBI Taxonomy" id="710421"/>
    <lineage>
        <taxon>Bacteria</taxon>
        <taxon>Bacillati</taxon>
        <taxon>Actinomycetota</taxon>
        <taxon>Actinomycetes</taxon>
        <taxon>Mycobacteriales</taxon>
        <taxon>Mycobacteriaceae</taxon>
        <taxon>Mycolicibacterium</taxon>
    </lineage>
</organism>
<dbReference type="GO" id="GO:0046464">
    <property type="term" value="P:acylglycerol catabolic process"/>
    <property type="evidence" value="ECO:0007669"/>
    <property type="project" value="TreeGrafter"/>
</dbReference>
<dbReference type="InterPro" id="IPR000639">
    <property type="entry name" value="Epox_hydrolase-like"/>
</dbReference>
<dbReference type="InterPro" id="IPR050266">
    <property type="entry name" value="AB_hydrolase_sf"/>
</dbReference>
<keyword evidence="3" id="KW-0378">Hydrolase</keyword>
<keyword evidence="3" id="KW-0808">Transferase</keyword>
<dbReference type="Gene3D" id="3.40.50.1820">
    <property type="entry name" value="alpha/beta hydrolase"/>
    <property type="match status" value="1"/>
</dbReference>
<proteinExistence type="predicted"/>
<evidence type="ECO:0000256" key="1">
    <source>
        <dbReference type="SAM" id="MobiDB-lite"/>
    </source>
</evidence>
<dbReference type="PANTHER" id="PTHR43798:SF33">
    <property type="entry name" value="HYDROLASE, PUTATIVE (AFU_ORTHOLOGUE AFUA_2G14860)-RELATED"/>
    <property type="match status" value="1"/>
</dbReference>
<gene>
    <name evidence="3" type="ordered locus">Mycch_3078</name>
</gene>
<sequence length="314" mass="34483">MVKPCAAPAQERHNEAMASRASRSAPVDGFRLTFDRYGTPGAPPVILLHGWPGTRHDYRRLVPRLLEAGEVDLVVPDLRGFGNSDKHAVSVGHFYSASAQAASIVGLIKELGLHGVVIAGYDVGSRVAQSVTRMHPDLVHALVLSPPLPGAGDRVLTARAQSEFWYQAFHQLPLSAELLDGNAEAVREYLRHFWDHWSGPDFTLGEDDLEILVADYALPGAFAASIAWYRAGAGTVTQSLTELPPERAIKIHAPTDVLWPDQDPLFPAEWADRLEHYFTDVTLQIACGAGHFTPLERPEQFARLVLDRVGIRQP</sequence>
<dbReference type="PRINTS" id="PR00412">
    <property type="entry name" value="EPOXHYDRLASE"/>
</dbReference>
<dbReference type="eggNOG" id="COG0596">
    <property type="taxonomic scope" value="Bacteria"/>
</dbReference>
<keyword evidence="4" id="KW-1185">Reference proteome</keyword>
<dbReference type="Proteomes" id="UP000006057">
    <property type="component" value="Chromosome"/>
</dbReference>
<protein>
    <submittedName>
        <fullName evidence="3">Putative hydrolase or acyltransferase of alpha/beta superfamily</fullName>
    </submittedName>
</protein>
<dbReference type="EMBL" id="CP003053">
    <property type="protein sequence ID" value="AFM17829.1"/>
    <property type="molecule type" value="Genomic_DNA"/>
</dbReference>
<dbReference type="GO" id="GO:0016746">
    <property type="term" value="F:acyltransferase activity"/>
    <property type="evidence" value="ECO:0007669"/>
    <property type="project" value="UniProtKB-KW"/>
</dbReference>
<dbReference type="HOGENOM" id="CLU_020336_7_1_11"/>
<feature type="domain" description="AB hydrolase-1" evidence="2">
    <location>
        <begin position="43"/>
        <end position="298"/>
    </location>
</feature>
<dbReference type="Pfam" id="PF00561">
    <property type="entry name" value="Abhydrolase_1"/>
    <property type="match status" value="1"/>
</dbReference>
<dbReference type="GO" id="GO:0016020">
    <property type="term" value="C:membrane"/>
    <property type="evidence" value="ECO:0007669"/>
    <property type="project" value="TreeGrafter"/>
</dbReference>
<dbReference type="KEGG" id="mcb:Mycch_3078"/>
<reference evidence="3 4" key="1">
    <citation type="submission" date="2012-06" db="EMBL/GenBank/DDBJ databases">
        <title>Complete sequence of chromosome of Mycobacterium chubuense NBB4.</title>
        <authorList>
            <consortium name="US DOE Joint Genome Institute"/>
            <person name="Lucas S."/>
            <person name="Han J."/>
            <person name="Lapidus A."/>
            <person name="Cheng J.-F."/>
            <person name="Goodwin L."/>
            <person name="Pitluck S."/>
            <person name="Peters L."/>
            <person name="Mikhailova N."/>
            <person name="Teshima H."/>
            <person name="Detter J.C."/>
            <person name="Han C."/>
            <person name="Tapia R."/>
            <person name="Land M."/>
            <person name="Hauser L."/>
            <person name="Kyrpides N."/>
            <person name="Ivanova N."/>
            <person name="Pagani I."/>
            <person name="Mattes T."/>
            <person name="Holmes A."/>
            <person name="Rutledge P."/>
            <person name="Paulsen I."/>
            <person name="Coleman N."/>
            <person name="Woyke T."/>
        </authorList>
    </citation>
    <scope>NUCLEOTIDE SEQUENCE [LARGE SCALE GENOMIC DNA]</scope>
    <source>
        <strain evidence="3 4">NBB4</strain>
    </source>
</reference>